<dbReference type="Pfam" id="PF05699">
    <property type="entry name" value="Dimer_Tnp_hAT"/>
    <property type="match status" value="1"/>
</dbReference>
<protein>
    <recommendedName>
        <fullName evidence="1">HAT C-terminal dimerisation domain-containing protein</fullName>
    </recommendedName>
</protein>
<dbReference type="PANTHER" id="PTHR37162:SF1">
    <property type="entry name" value="BED-TYPE DOMAIN-CONTAINING PROTEIN"/>
    <property type="match status" value="1"/>
</dbReference>
<evidence type="ECO:0000313" key="2">
    <source>
        <dbReference type="Ensembl" id="ENSCCRP00015008620.1"/>
    </source>
</evidence>
<dbReference type="GO" id="GO:0046983">
    <property type="term" value="F:protein dimerization activity"/>
    <property type="evidence" value="ECO:0007669"/>
    <property type="project" value="InterPro"/>
</dbReference>
<accession>A0A8C1SKI6</accession>
<name>A0A8C1SKI6_CYPCA</name>
<feature type="domain" description="HAT C-terminal dimerisation" evidence="1">
    <location>
        <begin position="469"/>
        <end position="524"/>
    </location>
</feature>
<evidence type="ECO:0000313" key="3">
    <source>
        <dbReference type="Proteomes" id="UP000694700"/>
    </source>
</evidence>
<proteinExistence type="predicted"/>
<organism evidence="2 3">
    <name type="scientific">Cyprinus carpio</name>
    <name type="common">Common carp</name>
    <dbReference type="NCBI Taxonomy" id="7962"/>
    <lineage>
        <taxon>Eukaryota</taxon>
        <taxon>Metazoa</taxon>
        <taxon>Chordata</taxon>
        <taxon>Craniata</taxon>
        <taxon>Vertebrata</taxon>
        <taxon>Euteleostomi</taxon>
        <taxon>Actinopterygii</taxon>
        <taxon>Neopterygii</taxon>
        <taxon>Teleostei</taxon>
        <taxon>Ostariophysi</taxon>
        <taxon>Cypriniformes</taxon>
        <taxon>Cyprinidae</taxon>
        <taxon>Cyprininae</taxon>
        <taxon>Cyprinus</taxon>
    </lineage>
</organism>
<dbReference type="InterPro" id="IPR012337">
    <property type="entry name" value="RNaseH-like_sf"/>
</dbReference>
<dbReference type="AlphaFoldDB" id="A0A8C1SKI6"/>
<dbReference type="PANTHER" id="PTHR37162">
    <property type="entry name" value="HAT FAMILY DIMERISATION DOMAINCONTAINING PROTEIN-RELATED"/>
    <property type="match status" value="1"/>
</dbReference>
<dbReference type="SUPFAM" id="SSF53098">
    <property type="entry name" value="Ribonuclease H-like"/>
    <property type="match status" value="1"/>
</dbReference>
<dbReference type="Ensembl" id="ENSCCRT00015008966.1">
    <property type="protein sequence ID" value="ENSCCRP00015008620.1"/>
    <property type="gene ID" value="ENSCCRG00015004262.1"/>
</dbReference>
<dbReference type="InterPro" id="IPR008906">
    <property type="entry name" value="HATC_C_dom"/>
</dbReference>
<sequence length="569" mass="64204">SLSEASKLRCDICGARFSIAHGGRTDIMQHMHTKKHMDAAKTKCATPSVSEFFVKQSCESDKVHASEGLFAYHSVIHGHSFRSADCTAKLIKKLYDPKFSSARTKSEAIICNVLCPLSEEEVQHDLDKCSFVTLTVDASNHKDIKLFPVLVRYFKPLEGVKVKIIEFSSLPGETSDLQTAYISHVIEKHGLAQKIVALCADNTNTNFGGVKRAGKGNIWRKLQIQLGRDILGIGCNAHIIHNTLQTAVDVYKYFHIYTVRVKELKEFCDFVQLDYQKLLEHGSTRFLSLGPSLERILHLFDGLRAYFLSQEKCPKFLKDTFSNPLALHIYDLRNVLQARLEESFIPSDIKTQLDTLVEAGDIKADNFYCAVRSFYSASVDYLDNWSCSLENTKELEWVLLRSVPEWRDIQSSISNFYSRIPALTSVDETMLFDEWACAKNIVTCHITEWNKNKVAVSDRWTDVFSEMGSKSLNFGVLSLAVEFVLCLPGTSAPVERVFSLMNASWTDEKSRQSVTTMKAMLFIQINFGLDYSAFYDKLLKDKRTLAKIGSSEKYKTATVNDAVAPSCSH</sequence>
<evidence type="ECO:0000259" key="1">
    <source>
        <dbReference type="Pfam" id="PF05699"/>
    </source>
</evidence>
<dbReference type="Proteomes" id="UP000694700">
    <property type="component" value="Unplaced"/>
</dbReference>
<reference evidence="2" key="1">
    <citation type="submission" date="2025-08" db="UniProtKB">
        <authorList>
            <consortium name="Ensembl"/>
        </authorList>
    </citation>
    <scope>IDENTIFICATION</scope>
</reference>